<organism evidence="1">
    <name type="scientific">Oryza glumipatula</name>
    <dbReference type="NCBI Taxonomy" id="40148"/>
    <lineage>
        <taxon>Eukaryota</taxon>
        <taxon>Viridiplantae</taxon>
        <taxon>Streptophyta</taxon>
        <taxon>Embryophyta</taxon>
        <taxon>Tracheophyta</taxon>
        <taxon>Spermatophyta</taxon>
        <taxon>Magnoliopsida</taxon>
        <taxon>Liliopsida</taxon>
        <taxon>Poales</taxon>
        <taxon>Poaceae</taxon>
        <taxon>BOP clade</taxon>
        <taxon>Oryzoideae</taxon>
        <taxon>Oryzeae</taxon>
        <taxon>Oryzinae</taxon>
        <taxon>Oryza</taxon>
    </lineage>
</organism>
<accession>A0A0D9ZUK4</accession>
<proteinExistence type="predicted"/>
<evidence type="ECO:0000313" key="1">
    <source>
        <dbReference type="EnsemblPlants" id="OGLUM05G04150.1"/>
    </source>
</evidence>
<reference evidence="1" key="2">
    <citation type="submission" date="2018-05" db="EMBL/GenBank/DDBJ databases">
        <title>OgluRS3 (Oryza glumaepatula Reference Sequence Version 3).</title>
        <authorList>
            <person name="Zhang J."/>
            <person name="Kudrna D."/>
            <person name="Lee S."/>
            <person name="Talag J."/>
            <person name="Welchert J."/>
            <person name="Wing R.A."/>
        </authorList>
    </citation>
    <scope>NUCLEOTIDE SEQUENCE [LARGE SCALE GENOMIC DNA]</scope>
</reference>
<dbReference type="HOGENOM" id="CLU_2254336_0_0_1"/>
<dbReference type="Gramene" id="OGLUM05G04150.1">
    <property type="protein sequence ID" value="OGLUM05G04150.1"/>
    <property type="gene ID" value="OGLUM05G04150"/>
</dbReference>
<dbReference type="Proteomes" id="UP000026961">
    <property type="component" value="Chromosome 5"/>
</dbReference>
<reference evidence="1" key="1">
    <citation type="submission" date="2015-04" db="UniProtKB">
        <authorList>
            <consortium name="EnsemblPlants"/>
        </authorList>
    </citation>
    <scope>IDENTIFICATION</scope>
</reference>
<name>A0A0D9ZUK4_9ORYZ</name>
<keyword evidence="2" id="KW-1185">Reference proteome</keyword>
<dbReference type="EnsemblPlants" id="OGLUM05G04150.1">
    <property type="protein sequence ID" value="OGLUM05G04150.1"/>
    <property type="gene ID" value="OGLUM05G04150"/>
</dbReference>
<protein>
    <submittedName>
        <fullName evidence="1">Uncharacterized protein</fullName>
    </submittedName>
</protein>
<dbReference type="AlphaFoldDB" id="A0A0D9ZUK4"/>
<sequence length="104" mass="11378">MKVSKVATVLAVSSAASEQDLGLSITHPPWVAAADGSVWDEMVDQLVAPALSLSMRTRRSISMDASCSIWPSALLHRDFITSNVNDVLSSYSRVQSYSPRFDYK</sequence>
<evidence type="ECO:0000313" key="2">
    <source>
        <dbReference type="Proteomes" id="UP000026961"/>
    </source>
</evidence>